<organism evidence="2 3">
    <name type="scientific">Salinicoccus halodurans</name>
    <dbReference type="NCBI Taxonomy" id="407035"/>
    <lineage>
        <taxon>Bacteria</taxon>
        <taxon>Bacillati</taxon>
        <taxon>Bacillota</taxon>
        <taxon>Bacilli</taxon>
        <taxon>Bacillales</taxon>
        <taxon>Staphylococcaceae</taxon>
        <taxon>Salinicoccus</taxon>
    </lineage>
</organism>
<name>A0AA94HIG6_9STAP</name>
<dbReference type="EMBL" id="FOTB01000005">
    <property type="protein sequence ID" value="SFK89428.1"/>
    <property type="molecule type" value="Genomic_DNA"/>
</dbReference>
<protein>
    <submittedName>
        <fullName evidence="2">Uncharacterized protein</fullName>
    </submittedName>
</protein>
<evidence type="ECO:0000313" key="3">
    <source>
        <dbReference type="Proteomes" id="UP000183090"/>
    </source>
</evidence>
<dbReference type="AlphaFoldDB" id="A0AA94HIG6"/>
<reference evidence="2 3" key="1">
    <citation type="submission" date="2016-10" db="EMBL/GenBank/DDBJ databases">
        <authorList>
            <person name="Varghese N."/>
            <person name="Submissions S."/>
        </authorList>
    </citation>
    <scope>NUCLEOTIDE SEQUENCE [LARGE SCALE GENOMIC DNA]</scope>
    <source>
        <strain evidence="2 3">CGMCC 1.6501</strain>
    </source>
</reference>
<dbReference type="Proteomes" id="UP000183090">
    <property type="component" value="Unassembled WGS sequence"/>
</dbReference>
<feature type="compositionally biased region" description="Acidic residues" evidence="1">
    <location>
        <begin position="62"/>
        <end position="96"/>
    </location>
</feature>
<accession>A0AA94HIG6</accession>
<evidence type="ECO:0000256" key="1">
    <source>
        <dbReference type="SAM" id="MobiDB-lite"/>
    </source>
</evidence>
<gene>
    <name evidence="2" type="ORF">SAMN05216235_2343</name>
</gene>
<feature type="region of interest" description="Disordered" evidence="1">
    <location>
        <begin position="59"/>
        <end position="109"/>
    </location>
</feature>
<proteinExistence type="predicted"/>
<comment type="caution">
    <text evidence="2">The sequence shown here is derived from an EMBL/GenBank/DDBJ whole genome shotgun (WGS) entry which is preliminary data.</text>
</comment>
<sequence length="286" mass="31119">MARLIIDMKCYKNVNGVIHMKDRKISLRLISVILGSALMLGACSNPFDSLASEINGLLSGEESSEEVTTEETQETADDETAEEGQTDETDVPESETESAGNETKPLDYSHLMGEGEETALENGTHKVGNDIPAGRYVITADTGIGNVFIDNEEDRSVLSTTLNGTEESKDYGSGRVIVFLEEGHSIEINGLEGVNFAPYETEEVTELFPGMWIVGEDFPAGVYDVETESTDYYGTMEVYSHPDQVKARYSLGDPEYGGMSSFTASFEAGDIVELSNSPAVTINKRE</sequence>
<evidence type="ECO:0000313" key="2">
    <source>
        <dbReference type="EMBL" id="SFK89428.1"/>
    </source>
</evidence>